<reference evidence="1 2" key="1">
    <citation type="submission" date="2016-12" db="EMBL/GenBank/DDBJ databases">
        <title>Complete genome sequence of Clostridium kluyveri JZZ isolated from the pit mud of a Chinese flavor liquor-making factory.</title>
        <authorList>
            <person name="Wang Y."/>
        </authorList>
    </citation>
    <scope>NUCLEOTIDE SEQUENCE [LARGE SCALE GENOMIC DNA]</scope>
    <source>
        <strain evidence="1 2">JZZ</strain>
    </source>
</reference>
<accession>A0A1L5F4A0</accession>
<organism evidence="1 2">
    <name type="scientific">Clostridium kluyveri</name>
    <dbReference type="NCBI Taxonomy" id="1534"/>
    <lineage>
        <taxon>Bacteria</taxon>
        <taxon>Bacillati</taxon>
        <taxon>Bacillota</taxon>
        <taxon>Clostridia</taxon>
        <taxon>Eubacteriales</taxon>
        <taxon>Clostridiaceae</taxon>
        <taxon>Clostridium</taxon>
    </lineage>
</organism>
<dbReference type="Proteomes" id="UP000184604">
    <property type="component" value="Chromosome"/>
</dbReference>
<dbReference type="AlphaFoldDB" id="A0A1L5F4A0"/>
<evidence type="ECO:0000313" key="2">
    <source>
        <dbReference type="Proteomes" id="UP000184604"/>
    </source>
</evidence>
<dbReference type="RefSeq" id="WP_073537368.1">
    <property type="nucleotide sequence ID" value="NZ_CP018335.1"/>
</dbReference>
<proteinExistence type="predicted"/>
<sequence>MMDKTILKRVFSLRNILFIFILQLLIIVLCVGCNSKTGYDFSNWPYTIQDIYGSKIFVHNPTDGLLIDVKEKNITKLFDSKKVHATRVQGSTTVINTISPDCKNIIFNFHGADEDLIDKNKDEDQLKIYNIQSKKLKTLIKKGGYNAVGCWSRDNGKYIFSSNRLDSIYIYDVKSNKSEKIKRPNGKFKRNCNIVYIKDKYILCVIDNSLYQYSDNNWNKVLDNWDGYIYKNSADNCYLMDKNQVSKLVPKTRQISKVYSIPMNSNAIPVFDTTDMLTFLNNNEIHVFDTLANKEILFKVQDKLEDFPLYYISPNKNRILMRSYNDDKITVASIGSSEIYKYDTSKKTSHYPAGWYDNDSFILIDGGNVKKPKTVNIKTQEEKNLIGW</sequence>
<gene>
    <name evidence="1" type="ORF">BS101_02385</name>
</gene>
<dbReference type="EMBL" id="CP018335">
    <property type="protein sequence ID" value="APM37680.1"/>
    <property type="molecule type" value="Genomic_DNA"/>
</dbReference>
<name>A0A1L5F4A0_CLOKL</name>
<evidence type="ECO:0000313" key="1">
    <source>
        <dbReference type="EMBL" id="APM37680.1"/>
    </source>
</evidence>
<dbReference type="InterPro" id="IPR015943">
    <property type="entry name" value="WD40/YVTN_repeat-like_dom_sf"/>
</dbReference>
<protein>
    <submittedName>
        <fullName evidence="1">Uncharacterized protein</fullName>
    </submittedName>
</protein>
<dbReference type="Gene3D" id="2.130.10.10">
    <property type="entry name" value="YVTN repeat-like/Quinoprotein amine dehydrogenase"/>
    <property type="match status" value="1"/>
</dbReference>
<dbReference type="SUPFAM" id="SSF82171">
    <property type="entry name" value="DPP6 N-terminal domain-like"/>
    <property type="match status" value="1"/>
</dbReference>